<gene>
    <name evidence="2" type="ORF">DDF65_21625</name>
</gene>
<evidence type="ECO:0000313" key="2">
    <source>
        <dbReference type="EMBL" id="PVM72956.1"/>
    </source>
</evidence>
<accession>A0A2T9IZU5</accession>
<name>A0A2T9IZU5_9CAUL</name>
<reference evidence="2 3" key="1">
    <citation type="submission" date="2018-04" db="EMBL/GenBank/DDBJ databases">
        <title>The genome sequence of Caulobacter sp. 736.</title>
        <authorList>
            <person name="Gao J."/>
            <person name="Sun J."/>
        </authorList>
    </citation>
    <scope>NUCLEOTIDE SEQUENCE [LARGE SCALE GENOMIC DNA]</scope>
    <source>
        <strain evidence="2 3">736</strain>
    </source>
</reference>
<sequence>MISSLSPCGRGWPPGGRSGEGSLRTPGEELCGQAFRPLIRHPADDTFSRKGRRIRSIKPRSDPAACGRG</sequence>
<evidence type="ECO:0000313" key="3">
    <source>
        <dbReference type="Proteomes" id="UP000244913"/>
    </source>
</evidence>
<protein>
    <submittedName>
        <fullName evidence="2">Uncharacterized protein</fullName>
    </submittedName>
</protein>
<organism evidence="2 3">
    <name type="scientific">Caulobacter radicis</name>
    <dbReference type="NCBI Taxonomy" id="2172650"/>
    <lineage>
        <taxon>Bacteria</taxon>
        <taxon>Pseudomonadati</taxon>
        <taxon>Pseudomonadota</taxon>
        <taxon>Alphaproteobacteria</taxon>
        <taxon>Caulobacterales</taxon>
        <taxon>Caulobacteraceae</taxon>
        <taxon>Caulobacter</taxon>
    </lineage>
</organism>
<dbReference type="AlphaFoldDB" id="A0A2T9IZU5"/>
<feature type="region of interest" description="Disordered" evidence="1">
    <location>
        <begin position="1"/>
        <end position="69"/>
    </location>
</feature>
<evidence type="ECO:0000256" key="1">
    <source>
        <dbReference type="SAM" id="MobiDB-lite"/>
    </source>
</evidence>
<dbReference type="EMBL" id="QDKP01000060">
    <property type="protein sequence ID" value="PVM72956.1"/>
    <property type="molecule type" value="Genomic_DNA"/>
</dbReference>
<dbReference type="Proteomes" id="UP000244913">
    <property type="component" value="Unassembled WGS sequence"/>
</dbReference>
<keyword evidence="3" id="KW-1185">Reference proteome</keyword>
<comment type="caution">
    <text evidence="2">The sequence shown here is derived from an EMBL/GenBank/DDBJ whole genome shotgun (WGS) entry which is preliminary data.</text>
</comment>
<proteinExistence type="predicted"/>
<feature type="compositionally biased region" description="Basic residues" evidence="1">
    <location>
        <begin position="49"/>
        <end position="58"/>
    </location>
</feature>